<evidence type="ECO:0000313" key="3">
    <source>
        <dbReference type="Proteomes" id="UP000501690"/>
    </source>
</evidence>
<dbReference type="AlphaFoldDB" id="A0A4D6NB45"/>
<organism evidence="2 3">
    <name type="scientific">Vigna unguiculata</name>
    <name type="common">Cowpea</name>
    <dbReference type="NCBI Taxonomy" id="3917"/>
    <lineage>
        <taxon>Eukaryota</taxon>
        <taxon>Viridiplantae</taxon>
        <taxon>Streptophyta</taxon>
        <taxon>Embryophyta</taxon>
        <taxon>Tracheophyta</taxon>
        <taxon>Spermatophyta</taxon>
        <taxon>Magnoliopsida</taxon>
        <taxon>eudicotyledons</taxon>
        <taxon>Gunneridae</taxon>
        <taxon>Pentapetalae</taxon>
        <taxon>rosids</taxon>
        <taxon>fabids</taxon>
        <taxon>Fabales</taxon>
        <taxon>Fabaceae</taxon>
        <taxon>Papilionoideae</taxon>
        <taxon>50 kb inversion clade</taxon>
        <taxon>NPAAA clade</taxon>
        <taxon>indigoferoid/millettioid clade</taxon>
        <taxon>Phaseoleae</taxon>
        <taxon>Vigna</taxon>
    </lineage>
</organism>
<accession>A0A4D6NB45</accession>
<keyword evidence="3" id="KW-1185">Reference proteome</keyword>
<proteinExistence type="predicted"/>
<reference evidence="2 3" key="1">
    <citation type="submission" date="2019-04" db="EMBL/GenBank/DDBJ databases">
        <title>An improved genome assembly and genetic linkage map for asparagus bean, Vigna unguiculata ssp. sesquipedialis.</title>
        <authorList>
            <person name="Xia Q."/>
            <person name="Zhang R."/>
            <person name="Dong Y."/>
        </authorList>
    </citation>
    <scope>NUCLEOTIDE SEQUENCE [LARGE SCALE GENOMIC DNA]</scope>
    <source>
        <tissue evidence="2">Leaf</tissue>
    </source>
</reference>
<feature type="region of interest" description="Disordered" evidence="1">
    <location>
        <begin position="165"/>
        <end position="191"/>
    </location>
</feature>
<name>A0A4D6NB45_VIGUN</name>
<feature type="compositionally biased region" description="Basic and acidic residues" evidence="1">
    <location>
        <begin position="172"/>
        <end position="186"/>
    </location>
</feature>
<protein>
    <submittedName>
        <fullName evidence="2">Uncharacterized protein</fullName>
    </submittedName>
</protein>
<dbReference type="EMBL" id="CP039354">
    <property type="protein sequence ID" value="QCE10946.1"/>
    <property type="molecule type" value="Genomic_DNA"/>
</dbReference>
<dbReference type="Proteomes" id="UP000501690">
    <property type="component" value="Linkage Group LG10"/>
</dbReference>
<sequence>MRCGAKEKKSTTSAGRWSGRRFTICGGQKKFVVGWKAFLDARKLFVVLVQLFRYIISCVVIGYMSEDSDWSQHSKVSHDSEGSEGSQVGELSDCAERKGACMGNEFPRLLHRMNIKVGDSALKSSLEKNVIVVYLCVSKQELLHTVVREAYEVIGHEVGRSKRQYGRASVGTKKDEIERERTKDTDPITPSADIEDERVQNFEDHFYSDSGQQSHELGTRFKTLVNRSIGVKHKQFKVDTGSGSDEDLAKHVDGVEEPNLPENNMMKLHGRVQFKSRALRSPYTRNDPKKLSLVKLLMW</sequence>
<evidence type="ECO:0000256" key="1">
    <source>
        <dbReference type="SAM" id="MobiDB-lite"/>
    </source>
</evidence>
<evidence type="ECO:0000313" key="2">
    <source>
        <dbReference type="EMBL" id="QCE10946.1"/>
    </source>
</evidence>
<gene>
    <name evidence="2" type="ORF">DEO72_LG10g2179</name>
</gene>